<comment type="caution">
    <text evidence="2">The sequence shown here is derived from an EMBL/GenBank/DDBJ whole genome shotgun (WGS) entry which is preliminary data.</text>
</comment>
<evidence type="ECO:0000313" key="3">
    <source>
        <dbReference type="Proteomes" id="UP001216595"/>
    </source>
</evidence>
<dbReference type="Proteomes" id="UP001216595">
    <property type="component" value="Unassembled WGS sequence"/>
</dbReference>
<gene>
    <name evidence="2" type="ORF">PQU94_12605</name>
</gene>
<feature type="transmembrane region" description="Helical" evidence="1">
    <location>
        <begin position="15"/>
        <end position="35"/>
    </location>
</feature>
<feature type="transmembrane region" description="Helical" evidence="1">
    <location>
        <begin position="47"/>
        <end position="70"/>
    </location>
</feature>
<organism evidence="2 3">
    <name type="scientific">Asticcacaulis currens</name>
    <dbReference type="NCBI Taxonomy" id="2984210"/>
    <lineage>
        <taxon>Bacteria</taxon>
        <taxon>Pseudomonadati</taxon>
        <taxon>Pseudomonadota</taxon>
        <taxon>Alphaproteobacteria</taxon>
        <taxon>Caulobacterales</taxon>
        <taxon>Caulobacteraceae</taxon>
        <taxon>Asticcacaulis</taxon>
    </lineage>
</organism>
<keyword evidence="1" id="KW-0812">Transmembrane</keyword>
<accession>A0ABT5IG23</accession>
<evidence type="ECO:0000313" key="2">
    <source>
        <dbReference type="EMBL" id="MDC7695120.1"/>
    </source>
</evidence>
<keyword evidence="3" id="KW-1185">Reference proteome</keyword>
<keyword evidence="1" id="KW-0472">Membrane</keyword>
<reference evidence="2 3" key="1">
    <citation type="submission" date="2023-01" db="EMBL/GenBank/DDBJ databases">
        <title>Novel species of the genus Asticcacaulis isolated from rivers.</title>
        <authorList>
            <person name="Lu H."/>
        </authorList>
    </citation>
    <scope>NUCLEOTIDE SEQUENCE [LARGE SCALE GENOMIC DNA]</scope>
    <source>
        <strain evidence="2 3">DXS10W</strain>
    </source>
</reference>
<dbReference type="RefSeq" id="WP_272741805.1">
    <property type="nucleotide sequence ID" value="NZ_JAQQKW010000007.1"/>
</dbReference>
<sequence length="143" mass="16517">MELQRAVLKYAKRSLAVTYASFSFIPILLTCRVVSDFLSHELEREDVFWCSVLYALFAALCLYFQTYRLIYEQGQVKEKRYGLTFWSVGCDSMELRQVQILSTSVLAVCNTATERELGRIPLSAISKTDSDIWFKGLETRRFG</sequence>
<proteinExistence type="predicted"/>
<evidence type="ECO:0000256" key="1">
    <source>
        <dbReference type="SAM" id="Phobius"/>
    </source>
</evidence>
<evidence type="ECO:0008006" key="4">
    <source>
        <dbReference type="Google" id="ProtNLM"/>
    </source>
</evidence>
<protein>
    <recommendedName>
        <fullName evidence="4">PH domain-containing protein</fullName>
    </recommendedName>
</protein>
<dbReference type="EMBL" id="JAQQKW010000007">
    <property type="protein sequence ID" value="MDC7695120.1"/>
    <property type="molecule type" value="Genomic_DNA"/>
</dbReference>
<name>A0ABT5IG23_9CAUL</name>
<keyword evidence="1" id="KW-1133">Transmembrane helix</keyword>